<evidence type="ECO:0000256" key="3">
    <source>
        <dbReference type="ARBA" id="ARBA00023242"/>
    </source>
</evidence>
<accession>G4Z1Y6</accession>
<dbReference type="Proteomes" id="UP000002640">
    <property type="component" value="Unassembled WGS sequence"/>
</dbReference>
<dbReference type="InterPro" id="IPR019404">
    <property type="entry name" value="Mediator_Med11"/>
</dbReference>
<evidence type="ECO:0000313" key="6">
    <source>
        <dbReference type="Proteomes" id="UP000002640"/>
    </source>
</evidence>
<dbReference type="OMA" id="KLDCVIG"/>
<evidence type="ECO:0000256" key="4">
    <source>
        <dbReference type="RuleBase" id="RU364147"/>
    </source>
</evidence>
<sequence>MPPVEEGSNRLVDLSESHYCRRQQRSMEGEGDSRVHFSEVSDPWSSTRHVAVLQALNVVEKKLVTAVRTAATAMSLMAPRVSSEESSSLAFNAACTEFLQLVKEIHTELANHIHLVSDYRTFTRSTYGAEKDVEICRDKVKIVSEQLQALSRFLEDHYTPEESLS</sequence>
<dbReference type="InParanoid" id="G4Z1Y6"/>
<evidence type="ECO:0000256" key="2">
    <source>
        <dbReference type="ARBA" id="ARBA00008186"/>
    </source>
</evidence>
<name>G4Z1Y6_PHYSP</name>
<organism evidence="5 6">
    <name type="scientific">Phytophthora sojae (strain P6497)</name>
    <name type="common">Soybean stem and root rot agent</name>
    <name type="synonym">Phytophthora megasperma f. sp. glycines</name>
    <dbReference type="NCBI Taxonomy" id="1094619"/>
    <lineage>
        <taxon>Eukaryota</taxon>
        <taxon>Sar</taxon>
        <taxon>Stramenopiles</taxon>
        <taxon>Oomycota</taxon>
        <taxon>Peronosporomycetes</taxon>
        <taxon>Peronosporales</taxon>
        <taxon>Peronosporaceae</taxon>
        <taxon>Phytophthora</taxon>
    </lineage>
</organism>
<keyword evidence="3 4" id="KW-0539">Nucleus</keyword>
<dbReference type="PANTHER" id="PTHR22890">
    <property type="entry name" value="MEDIATOR OF RNA POLYMERASE II TRANSCRIPTION SUBUNIT 11"/>
    <property type="match status" value="1"/>
</dbReference>
<comment type="subcellular location">
    <subcellularLocation>
        <location evidence="1 4">Nucleus</location>
    </subcellularLocation>
</comment>
<dbReference type="Pfam" id="PF10280">
    <property type="entry name" value="Med11"/>
    <property type="match status" value="1"/>
</dbReference>
<dbReference type="GeneID" id="20639083"/>
<dbReference type="GO" id="GO:0016592">
    <property type="term" value="C:mediator complex"/>
    <property type="evidence" value="ECO:0007669"/>
    <property type="project" value="InterPro"/>
</dbReference>
<comment type="subunit">
    <text evidence="4">Component of the Mediator complex.</text>
</comment>
<dbReference type="KEGG" id="psoj:PHYSODRAFT_259487"/>
<evidence type="ECO:0000313" key="5">
    <source>
        <dbReference type="EMBL" id="EGZ20677.1"/>
    </source>
</evidence>
<dbReference type="RefSeq" id="XP_009523394.1">
    <property type="nucleotide sequence ID" value="XM_009525099.1"/>
</dbReference>
<gene>
    <name evidence="4" type="primary">MED11</name>
    <name evidence="5" type="ORF">PHYSODRAFT_259487</name>
</gene>
<keyword evidence="4" id="KW-0010">Activator</keyword>
<dbReference type="EMBL" id="JH159153">
    <property type="protein sequence ID" value="EGZ20677.1"/>
    <property type="molecule type" value="Genomic_DNA"/>
</dbReference>
<reference evidence="5 6" key="1">
    <citation type="journal article" date="2006" name="Science">
        <title>Phytophthora genome sequences uncover evolutionary origins and mechanisms of pathogenesis.</title>
        <authorList>
            <person name="Tyler B.M."/>
            <person name="Tripathy S."/>
            <person name="Zhang X."/>
            <person name="Dehal P."/>
            <person name="Jiang R.H."/>
            <person name="Aerts A."/>
            <person name="Arredondo F.D."/>
            <person name="Baxter L."/>
            <person name="Bensasson D."/>
            <person name="Beynon J.L."/>
            <person name="Chapman J."/>
            <person name="Damasceno C.M."/>
            <person name="Dorrance A.E."/>
            <person name="Dou D."/>
            <person name="Dickerman A.W."/>
            <person name="Dubchak I.L."/>
            <person name="Garbelotto M."/>
            <person name="Gijzen M."/>
            <person name="Gordon S.G."/>
            <person name="Govers F."/>
            <person name="Grunwald N.J."/>
            <person name="Huang W."/>
            <person name="Ivors K.L."/>
            <person name="Jones R.W."/>
            <person name="Kamoun S."/>
            <person name="Krampis K."/>
            <person name="Lamour K.H."/>
            <person name="Lee M.K."/>
            <person name="McDonald W.H."/>
            <person name="Medina M."/>
            <person name="Meijer H.J."/>
            <person name="Nordberg E.K."/>
            <person name="Maclean D.J."/>
            <person name="Ospina-Giraldo M.D."/>
            <person name="Morris P.F."/>
            <person name="Phuntumart V."/>
            <person name="Putnam N.H."/>
            <person name="Rash S."/>
            <person name="Rose J.K."/>
            <person name="Sakihama Y."/>
            <person name="Salamov A.A."/>
            <person name="Savidor A."/>
            <person name="Scheuring C.F."/>
            <person name="Smith B.M."/>
            <person name="Sobral B.W."/>
            <person name="Terry A."/>
            <person name="Torto-Alalibo T.A."/>
            <person name="Win J."/>
            <person name="Xu Z."/>
            <person name="Zhang H."/>
            <person name="Grigoriev I.V."/>
            <person name="Rokhsar D.S."/>
            <person name="Boore J.L."/>
        </authorList>
    </citation>
    <scope>NUCLEOTIDE SEQUENCE [LARGE SCALE GENOMIC DNA]</scope>
    <source>
        <strain evidence="5 6">P6497</strain>
    </source>
</reference>
<dbReference type="AlphaFoldDB" id="G4Z1Y6"/>
<proteinExistence type="inferred from homology"/>
<comment type="similarity">
    <text evidence="2 4">Belongs to the Mediator complex subunit 11 family.</text>
</comment>
<keyword evidence="4" id="KW-0805">Transcription regulation</keyword>
<dbReference type="SMR" id="G4Z1Y6"/>
<dbReference type="GO" id="GO:0006357">
    <property type="term" value="P:regulation of transcription by RNA polymerase II"/>
    <property type="evidence" value="ECO:0007669"/>
    <property type="project" value="InterPro"/>
</dbReference>
<protein>
    <recommendedName>
        <fullName evidence="4">Mediator of RNA polymerase II transcription subunit 11</fullName>
    </recommendedName>
    <alternativeName>
        <fullName evidence="4">Mediator complex subunit 11</fullName>
    </alternativeName>
</protein>
<comment type="function">
    <text evidence="4">Component of the Mediator complex, a coactivator involved in the regulated transcription of nearly all RNA polymerase II-dependent genes. Mediator functions as a bridge to convey information from gene-specific regulatory proteins to the basal RNA polymerase II transcription machinery. Mediator is recruited to promoters by direct interactions with regulatory proteins and serves as a scaffold for the assembly of a functional pre-initiation complex with RNA polymerase II and the general transcription factors.</text>
</comment>
<dbReference type="GO" id="GO:0003712">
    <property type="term" value="F:transcription coregulator activity"/>
    <property type="evidence" value="ECO:0007669"/>
    <property type="project" value="InterPro"/>
</dbReference>
<keyword evidence="4" id="KW-0804">Transcription</keyword>
<evidence type="ECO:0000256" key="1">
    <source>
        <dbReference type="ARBA" id="ARBA00004123"/>
    </source>
</evidence>
<keyword evidence="6" id="KW-1185">Reference proteome</keyword>
<dbReference type="STRING" id="1094619.G4Z1Y6"/>